<reference evidence="1 2" key="1">
    <citation type="journal article" date="2022" name="Hortic Res">
        <title>A haplotype resolved chromosomal level avocado genome allows analysis of novel avocado genes.</title>
        <authorList>
            <person name="Nath O."/>
            <person name="Fletcher S.J."/>
            <person name="Hayward A."/>
            <person name="Shaw L.M."/>
            <person name="Masouleh A.K."/>
            <person name="Furtado A."/>
            <person name="Henry R.J."/>
            <person name="Mitter N."/>
        </authorList>
    </citation>
    <scope>NUCLEOTIDE SEQUENCE [LARGE SCALE GENOMIC DNA]</scope>
    <source>
        <strain evidence="2">cv. Hass</strain>
    </source>
</reference>
<proteinExistence type="predicted"/>
<protein>
    <submittedName>
        <fullName evidence="1">Uncharacterized protein</fullName>
    </submittedName>
</protein>
<dbReference type="EMBL" id="CM056820">
    <property type="protein sequence ID" value="KAJ8615580.1"/>
    <property type="molecule type" value="Genomic_DNA"/>
</dbReference>
<gene>
    <name evidence="1" type="ORF">MRB53_034952</name>
</gene>
<evidence type="ECO:0000313" key="1">
    <source>
        <dbReference type="EMBL" id="KAJ8615580.1"/>
    </source>
</evidence>
<sequence length="107" mass="11715">MSVEKTSEEQSSNFPRAQYESSTTYLKESSAFFSSQPIREVPDSFNSPSMIDALDSSIDDLLAQTPIVSNQDHGVHHSLESLTSKGLPSSCLGPKGLDDFDSWLDTL</sequence>
<evidence type="ECO:0000313" key="2">
    <source>
        <dbReference type="Proteomes" id="UP001234297"/>
    </source>
</evidence>
<organism evidence="1 2">
    <name type="scientific">Persea americana</name>
    <name type="common">Avocado</name>
    <dbReference type="NCBI Taxonomy" id="3435"/>
    <lineage>
        <taxon>Eukaryota</taxon>
        <taxon>Viridiplantae</taxon>
        <taxon>Streptophyta</taxon>
        <taxon>Embryophyta</taxon>
        <taxon>Tracheophyta</taxon>
        <taxon>Spermatophyta</taxon>
        <taxon>Magnoliopsida</taxon>
        <taxon>Magnoliidae</taxon>
        <taxon>Laurales</taxon>
        <taxon>Lauraceae</taxon>
        <taxon>Persea</taxon>
    </lineage>
</organism>
<dbReference type="Proteomes" id="UP001234297">
    <property type="component" value="Chromosome 12"/>
</dbReference>
<accession>A0ACC2K3B7</accession>
<keyword evidence="2" id="KW-1185">Reference proteome</keyword>
<comment type="caution">
    <text evidence="1">The sequence shown here is derived from an EMBL/GenBank/DDBJ whole genome shotgun (WGS) entry which is preliminary data.</text>
</comment>
<name>A0ACC2K3B7_PERAE</name>